<organism evidence="4 5">
    <name type="scientific">Triparma columacea</name>
    <dbReference type="NCBI Taxonomy" id="722753"/>
    <lineage>
        <taxon>Eukaryota</taxon>
        <taxon>Sar</taxon>
        <taxon>Stramenopiles</taxon>
        <taxon>Ochrophyta</taxon>
        <taxon>Bolidophyceae</taxon>
        <taxon>Parmales</taxon>
        <taxon>Triparmaceae</taxon>
        <taxon>Triparma</taxon>
    </lineage>
</organism>
<evidence type="ECO:0000256" key="2">
    <source>
        <dbReference type="SAM" id="Phobius"/>
    </source>
</evidence>
<evidence type="ECO:0000313" key="4">
    <source>
        <dbReference type="EMBL" id="GMI43430.1"/>
    </source>
</evidence>
<dbReference type="EMBL" id="BRYA01001453">
    <property type="protein sequence ID" value="GMI43430.1"/>
    <property type="molecule type" value="Genomic_DNA"/>
</dbReference>
<accession>A0A9W7GG90</accession>
<evidence type="ECO:0000313" key="5">
    <source>
        <dbReference type="Proteomes" id="UP001165065"/>
    </source>
</evidence>
<dbReference type="AlphaFoldDB" id="A0A9W7GG90"/>
<reference evidence="5" key="1">
    <citation type="journal article" date="2023" name="Commun. Biol.">
        <title>Genome analysis of Parmales, the sister group of diatoms, reveals the evolutionary specialization of diatoms from phago-mixotrophs to photoautotrophs.</title>
        <authorList>
            <person name="Ban H."/>
            <person name="Sato S."/>
            <person name="Yoshikawa S."/>
            <person name="Yamada K."/>
            <person name="Nakamura Y."/>
            <person name="Ichinomiya M."/>
            <person name="Sato N."/>
            <person name="Blanc-Mathieu R."/>
            <person name="Endo H."/>
            <person name="Kuwata A."/>
            <person name="Ogata H."/>
        </authorList>
    </citation>
    <scope>NUCLEOTIDE SEQUENCE [LARGE SCALE GENOMIC DNA]</scope>
</reference>
<name>A0A9W7GG90_9STRA</name>
<feature type="transmembrane region" description="Helical" evidence="2">
    <location>
        <begin position="35"/>
        <end position="52"/>
    </location>
</feature>
<comment type="caution">
    <text evidence="4">The sequence shown here is derived from an EMBL/GenBank/DDBJ whole genome shotgun (WGS) entry which is preliminary data.</text>
</comment>
<keyword evidence="2" id="KW-0812">Transmembrane</keyword>
<sequence length="320" mass="36152">MLRQKQRNGTLPLSIPSQGGEFGERGGKRRPGWKFLVFILGTICIVLLNHRGEEFEQPNNPNEPRIAELSIAELQEKLDLLQVSVSAIHKDLSTWAKKGSETATLEERKGIEELKGRLELQSLELKETSVLLLPKLFGEPPYVVEVELSKANGIPFGNMKLEMADEEMPYTTLFFLRQVHHKLWDGQNIIRNARHVIQMDPRGPPGSRKRFSDKKLNSVAFQEYNELYPHKQFTIGLAGRPGGPDWYISTIDNTKNHGPGGQKSYNIQAEADPCFGRVIEGFDVIEKIQGLDVKAGGFMMLKEFVDIKSMRIMQGNIVNL</sequence>
<dbReference type="SUPFAM" id="SSF50891">
    <property type="entry name" value="Cyclophilin-like"/>
    <property type="match status" value="1"/>
</dbReference>
<gene>
    <name evidence="4" type="ORF">TrCOL_g4278</name>
</gene>
<evidence type="ECO:0000259" key="3">
    <source>
        <dbReference type="Pfam" id="PF00160"/>
    </source>
</evidence>
<evidence type="ECO:0000256" key="1">
    <source>
        <dbReference type="SAM" id="MobiDB-lite"/>
    </source>
</evidence>
<keyword evidence="2" id="KW-1133">Transmembrane helix</keyword>
<proteinExistence type="predicted"/>
<keyword evidence="2" id="KW-0472">Membrane</keyword>
<protein>
    <recommendedName>
        <fullName evidence="3">PPIase cyclophilin-type domain-containing protein</fullName>
    </recommendedName>
</protein>
<keyword evidence="5" id="KW-1185">Reference proteome</keyword>
<dbReference type="Proteomes" id="UP001165065">
    <property type="component" value="Unassembled WGS sequence"/>
</dbReference>
<dbReference type="Pfam" id="PF00160">
    <property type="entry name" value="Pro_isomerase"/>
    <property type="match status" value="1"/>
</dbReference>
<feature type="compositionally biased region" description="Polar residues" evidence="1">
    <location>
        <begin position="7"/>
        <end position="17"/>
    </location>
</feature>
<feature type="domain" description="PPIase cyclophilin-type" evidence="3">
    <location>
        <begin position="153"/>
        <end position="295"/>
    </location>
</feature>
<dbReference type="InterPro" id="IPR029000">
    <property type="entry name" value="Cyclophilin-like_dom_sf"/>
</dbReference>
<feature type="region of interest" description="Disordered" evidence="1">
    <location>
        <begin position="1"/>
        <end position="27"/>
    </location>
</feature>
<dbReference type="OrthoDB" id="193086at2759"/>
<dbReference type="Gene3D" id="2.40.100.10">
    <property type="entry name" value="Cyclophilin-like"/>
    <property type="match status" value="1"/>
</dbReference>
<dbReference type="InterPro" id="IPR002130">
    <property type="entry name" value="Cyclophilin-type_PPIase_dom"/>
</dbReference>
<dbReference type="GO" id="GO:0003755">
    <property type="term" value="F:peptidyl-prolyl cis-trans isomerase activity"/>
    <property type="evidence" value="ECO:0007669"/>
    <property type="project" value="InterPro"/>
</dbReference>